<sequence>MLELLHTYTGCPTSSLHFLALPREILLLYPSSDSIIVLNSRTLTFIRALAFWELFPATRHLNDPIQCLSIDPGMKLVVASMGHRVAAWNLSSAQNDSWRIHSSLLLPEDQHVTALGCKSGLLAVGTRSSLSVYTLILENDLPTWSQKWTYPVITLSRVRFSPSLMYISTTSMHNNVVRIYSTTSGRQTQDIPHPLLLQISCGAVPKLLAEMSSFCIQ</sequence>
<dbReference type="AlphaFoldDB" id="A0A1C7MR33"/>
<keyword evidence="2" id="KW-1185">Reference proteome</keyword>
<name>A0A1C7MR33_GRIFR</name>
<reference evidence="1 2" key="1">
    <citation type="submission" date="2016-03" db="EMBL/GenBank/DDBJ databases">
        <title>Whole genome sequencing of Grifola frondosa 9006-11.</title>
        <authorList>
            <person name="Min B."/>
            <person name="Park H."/>
            <person name="Kim J.-G."/>
            <person name="Cho H."/>
            <person name="Oh Y.-L."/>
            <person name="Kong W.-S."/>
            <person name="Choi I.-G."/>
        </authorList>
    </citation>
    <scope>NUCLEOTIDE SEQUENCE [LARGE SCALE GENOMIC DNA]</scope>
    <source>
        <strain evidence="1 2">9006-11</strain>
    </source>
</reference>
<comment type="caution">
    <text evidence="1">The sequence shown here is derived from an EMBL/GenBank/DDBJ whole genome shotgun (WGS) entry which is preliminary data.</text>
</comment>
<dbReference type="SUPFAM" id="SSF50978">
    <property type="entry name" value="WD40 repeat-like"/>
    <property type="match status" value="1"/>
</dbReference>
<dbReference type="OrthoDB" id="342131at2759"/>
<organism evidence="1 2">
    <name type="scientific">Grifola frondosa</name>
    <name type="common">Maitake</name>
    <name type="synonym">Polyporus frondosus</name>
    <dbReference type="NCBI Taxonomy" id="5627"/>
    <lineage>
        <taxon>Eukaryota</taxon>
        <taxon>Fungi</taxon>
        <taxon>Dikarya</taxon>
        <taxon>Basidiomycota</taxon>
        <taxon>Agaricomycotina</taxon>
        <taxon>Agaricomycetes</taxon>
        <taxon>Polyporales</taxon>
        <taxon>Grifolaceae</taxon>
        <taxon>Grifola</taxon>
    </lineage>
</organism>
<dbReference type="Gene3D" id="2.130.10.10">
    <property type="entry name" value="YVTN repeat-like/Quinoprotein amine dehydrogenase"/>
    <property type="match status" value="1"/>
</dbReference>
<dbReference type="InterPro" id="IPR036322">
    <property type="entry name" value="WD40_repeat_dom_sf"/>
</dbReference>
<dbReference type="InterPro" id="IPR015943">
    <property type="entry name" value="WD40/YVTN_repeat-like_dom_sf"/>
</dbReference>
<proteinExistence type="predicted"/>
<gene>
    <name evidence="1" type="ORF">A0H81_00987</name>
</gene>
<dbReference type="Proteomes" id="UP000092993">
    <property type="component" value="Unassembled WGS sequence"/>
</dbReference>
<evidence type="ECO:0000313" key="1">
    <source>
        <dbReference type="EMBL" id="OBZ78886.1"/>
    </source>
</evidence>
<accession>A0A1C7MR33</accession>
<protein>
    <submittedName>
        <fullName evidence="1">Uncharacterized protein</fullName>
    </submittedName>
</protein>
<dbReference type="EMBL" id="LUGG01000001">
    <property type="protein sequence ID" value="OBZ78886.1"/>
    <property type="molecule type" value="Genomic_DNA"/>
</dbReference>
<evidence type="ECO:0000313" key="2">
    <source>
        <dbReference type="Proteomes" id="UP000092993"/>
    </source>
</evidence>